<feature type="region of interest" description="Disordered" evidence="1">
    <location>
        <begin position="303"/>
        <end position="322"/>
    </location>
</feature>
<dbReference type="Gene3D" id="3.30.300.20">
    <property type="match status" value="1"/>
</dbReference>
<dbReference type="SUPFAM" id="SSF89919">
    <property type="entry name" value="Ribosome-binding factor A, RbfA"/>
    <property type="match status" value="1"/>
</dbReference>
<dbReference type="InterPro" id="IPR039212">
    <property type="entry name" value="RBFA_mitochondrial"/>
</dbReference>
<gene>
    <name evidence="3" type="primary">LOC114242432</name>
</gene>
<evidence type="ECO:0000313" key="2">
    <source>
        <dbReference type="Proteomes" id="UP000504629"/>
    </source>
</evidence>
<evidence type="ECO:0000313" key="3">
    <source>
        <dbReference type="RefSeq" id="XP_028029380.1"/>
    </source>
</evidence>
<dbReference type="AlphaFoldDB" id="A0A6J2JIJ1"/>
<dbReference type="KEGG" id="bman:114242432"/>
<name>A0A6J2JIJ1_BOMMA</name>
<evidence type="ECO:0000256" key="1">
    <source>
        <dbReference type="SAM" id="MobiDB-lite"/>
    </source>
</evidence>
<dbReference type="PANTHER" id="PTHR14725:SF0">
    <property type="entry name" value="RIBOSOME-BINDING FACTOR A, MITOCHONDRIAL-RELATED"/>
    <property type="match status" value="1"/>
</dbReference>
<proteinExistence type="predicted"/>
<dbReference type="GeneID" id="114242432"/>
<keyword evidence="2" id="KW-1185">Reference proteome</keyword>
<reference evidence="3" key="1">
    <citation type="submission" date="2025-08" db="UniProtKB">
        <authorList>
            <consortium name="RefSeq"/>
        </authorList>
    </citation>
    <scope>IDENTIFICATION</scope>
    <source>
        <tissue evidence="3">Silk gland</tissue>
    </source>
</reference>
<dbReference type="GO" id="GO:0006364">
    <property type="term" value="P:rRNA processing"/>
    <property type="evidence" value="ECO:0007669"/>
    <property type="project" value="InterPro"/>
</dbReference>
<dbReference type="InterPro" id="IPR015946">
    <property type="entry name" value="KH_dom-like_a/b"/>
</dbReference>
<dbReference type="OrthoDB" id="418445at2759"/>
<sequence length="347" mass="39941">MLSFSRLYHVSSVTCSIKKQSLKLCKMVNPKPKKHWYAPSMLEFNKMPSVKSLTKVTHEPGKRGIRRVAMLNKMFMKHITDLMSTGTVSMDIIGRGIEISKVNVTSDFQTVHVYWICKGTSTDVETEATLNSVAGALRHELSVLRIMGQVPYIVFVKDMHEARILDLDNRLLKADFGENYTPTDPGHLLKTEFTLDTKISPDIKAKIRQLEIDEPSQESPIPEMTHTIYGLDHAKIMNRLLTARKKSKDAWSNLESESPVISYRIHESTPIKVDTVTQNKELAEFLLKRQILQNKLAKQLRKTSDDWQLSDDSGSNSDDEYIDDTYYEDEEYYYDDIEENKKHFAKE</sequence>
<organism evidence="2 3">
    <name type="scientific">Bombyx mandarina</name>
    <name type="common">Wild silk moth</name>
    <name type="synonym">Wild silkworm</name>
    <dbReference type="NCBI Taxonomy" id="7092"/>
    <lineage>
        <taxon>Eukaryota</taxon>
        <taxon>Metazoa</taxon>
        <taxon>Ecdysozoa</taxon>
        <taxon>Arthropoda</taxon>
        <taxon>Hexapoda</taxon>
        <taxon>Insecta</taxon>
        <taxon>Pterygota</taxon>
        <taxon>Neoptera</taxon>
        <taxon>Endopterygota</taxon>
        <taxon>Lepidoptera</taxon>
        <taxon>Glossata</taxon>
        <taxon>Ditrysia</taxon>
        <taxon>Bombycoidea</taxon>
        <taxon>Bombycidae</taxon>
        <taxon>Bombycinae</taxon>
        <taxon>Bombyx</taxon>
    </lineage>
</organism>
<feature type="compositionally biased region" description="Polar residues" evidence="1">
    <location>
        <begin position="306"/>
        <end position="316"/>
    </location>
</feature>
<dbReference type="Proteomes" id="UP000504629">
    <property type="component" value="Unplaced"/>
</dbReference>
<protein>
    <submittedName>
        <fullName evidence="3">Ribosome-binding factor A, mitochondrial isoform X1</fullName>
    </submittedName>
</protein>
<accession>A0A6J2JIJ1</accession>
<dbReference type="PANTHER" id="PTHR14725">
    <property type="entry name" value="RIBOSOME-BINDING FACTOR A, MITOCHONDRIAL-RELATED"/>
    <property type="match status" value="1"/>
</dbReference>
<dbReference type="InterPro" id="IPR023799">
    <property type="entry name" value="RbfA_dom_sf"/>
</dbReference>
<dbReference type="RefSeq" id="XP_028029380.1">
    <property type="nucleotide sequence ID" value="XM_028173579.1"/>
</dbReference>
<dbReference type="Pfam" id="PF02033">
    <property type="entry name" value="RBFA"/>
    <property type="match status" value="1"/>
</dbReference>
<dbReference type="InterPro" id="IPR000238">
    <property type="entry name" value="RbfA"/>
</dbReference>